<keyword evidence="3" id="KW-1185">Reference proteome</keyword>
<proteinExistence type="predicted"/>
<name>A0AAD7H4M8_9AGAR</name>
<dbReference type="AlphaFoldDB" id="A0AAD7H4M8"/>
<feature type="region of interest" description="Disordered" evidence="1">
    <location>
        <begin position="384"/>
        <end position="423"/>
    </location>
</feature>
<comment type="caution">
    <text evidence="2">The sequence shown here is derived from an EMBL/GenBank/DDBJ whole genome shotgun (WGS) entry which is preliminary data.</text>
</comment>
<evidence type="ECO:0000313" key="2">
    <source>
        <dbReference type="EMBL" id="KAJ7711832.1"/>
    </source>
</evidence>
<dbReference type="Proteomes" id="UP001215598">
    <property type="component" value="Unassembled WGS sequence"/>
</dbReference>
<sequence length="423" mass="47268">MSLLYGEDKYSYVRQTHSTASPSRSRSPVAATQNLNATTISTNHHVKPTTQVPAEAVTGPVAVSKEAFVVSEEAGAAAAALIDEIASCKASGKEVASVKVSPAIWPRLYEEISERERTKLEYCPHTEILTVTWPSDAHESFKFVISPFVNIAQGSNAFTWETNTEIQINRGPHDGERITPNFALGRELQEESIEFPIVVESAFSQSIRDLEEKVKKFLTRTDVELVVGLYFETPQFNNPPSSTTNSSETNEDPLDFPTFAAGAEIEELGPVKYGGRIWAHAITSIRIILWYKGRGEGTATREEWDIFPKDDDSNLIKSQKEVVDILRDVTLGVVGRDDFDLIYQEKHGFTIDWQGFYPDLRRRLISDAFKRCYAWTRKTSSPTRAPVVPIERGSIRKRLAPADSDDSKGEAVKQPPHKIAKHQ</sequence>
<evidence type="ECO:0000313" key="3">
    <source>
        <dbReference type="Proteomes" id="UP001215598"/>
    </source>
</evidence>
<dbReference type="EMBL" id="JARKIB010000384">
    <property type="protein sequence ID" value="KAJ7711832.1"/>
    <property type="molecule type" value="Genomic_DNA"/>
</dbReference>
<evidence type="ECO:0000256" key="1">
    <source>
        <dbReference type="SAM" id="MobiDB-lite"/>
    </source>
</evidence>
<gene>
    <name evidence="2" type="ORF">B0H16DRAFT_1627295</name>
</gene>
<accession>A0AAD7H4M8</accession>
<reference evidence="2" key="1">
    <citation type="submission" date="2023-03" db="EMBL/GenBank/DDBJ databases">
        <title>Massive genome expansion in bonnet fungi (Mycena s.s.) driven by repeated elements and novel gene families across ecological guilds.</title>
        <authorList>
            <consortium name="Lawrence Berkeley National Laboratory"/>
            <person name="Harder C.B."/>
            <person name="Miyauchi S."/>
            <person name="Viragh M."/>
            <person name="Kuo A."/>
            <person name="Thoen E."/>
            <person name="Andreopoulos B."/>
            <person name="Lu D."/>
            <person name="Skrede I."/>
            <person name="Drula E."/>
            <person name="Henrissat B."/>
            <person name="Morin E."/>
            <person name="Kohler A."/>
            <person name="Barry K."/>
            <person name="LaButti K."/>
            <person name="Morin E."/>
            <person name="Salamov A."/>
            <person name="Lipzen A."/>
            <person name="Mereny Z."/>
            <person name="Hegedus B."/>
            <person name="Baldrian P."/>
            <person name="Stursova M."/>
            <person name="Weitz H."/>
            <person name="Taylor A."/>
            <person name="Grigoriev I.V."/>
            <person name="Nagy L.G."/>
            <person name="Martin F."/>
            <person name="Kauserud H."/>
        </authorList>
    </citation>
    <scope>NUCLEOTIDE SEQUENCE</scope>
    <source>
        <strain evidence="2">CBHHK182m</strain>
    </source>
</reference>
<protein>
    <submittedName>
        <fullName evidence="2">Uncharacterized protein</fullName>
    </submittedName>
</protein>
<organism evidence="2 3">
    <name type="scientific">Mycena metata</name>
    <dbReference type="NCBI Taxonomy" id="1033252"/>
    <lineage>
        <taxon>Eukaryota</taxon>
        <taxon>Fungi</taxon>
        <taxon>Dikarya</taxon>
        <taxon>Basidiomycota</taxon>
        <taxon>Agaricomycotina</taxon>
        <taxon>Agaricomycetes</taxon>
        <taxon>Agaricomycetidae</taxon>
        <taxon>Agaricales</taxon>
        <taxon>Marasmiineae</taxon>
        <taxon>Mycenaceae</taxon>
        <taxon>Mycena</taxon>
    </lineage>
</organism>